<feature type="domain" description="ABC transmembrane type-1" evidence="9">
    <location>
        <begin position="356"/>
        <end position="551"/>
    </location>
</feature>
<dbReference type="SUPFAM" id="SSF161098">
    <property type="entry name" value="MetI-like"/>
    <property type="match status" value="2"/>
</dbReference>
<dbReference type="PANTHER" id="PTHR43357:SF4">
    <property type="entry name" value="INNER MEMBRANE ABC TRANSPORTER PERMEASE PROTEIN YDCV"/>
    <property type="match status" value="1"/>
</dbReference>
<evidence type="ECO:0000313" key="11">
    <source>
        <dbReference type="Proteomes" id="UP000182135"/>
    </source>
</evidence>
<feature type="transmembrane region" description="Helical" evidence="8">
    <location>
        <begin position="12"/>
        <end position="33"/>
    </location>
</feature>
<comment type="similarity">
    <text evidence="8">Belongs to the binding-protein-dependent transport system permease family.</text>
</comment>
<protein>
    <submittedName>
        <fullName evidence="10">Iron(III) transport system permease protein</fullName>
    </submittedName>
</protein>
<evidence type="ECO:0000256" key="6">
    <source>
        <dbReference type="ARBA" id="ARBA00022989"/>
    </source>
</evidence>
<keyword evidence="11" id="KW-1185">Reference proteome</keyword>
<keyword evidence="6 8" id="KW-1133">Transmembrane helix</keyword>
<keyword evidence="2 8" id="KW-0813">Transport</keyword>
<dbReference type="EMBL" id="FOOE01000018">
    <property type="protein sequence ID" value="SFF97083.1"/>
    <property type="molecule type" value="Genomic_DNA"/>
</dbReference>
<feature type="transmembrane region" description="Helical" evidence="8">
    <location>
        <begin position="249"/>
        <end position="271"/>
    </location>
</feature>
<dbReference type="InterPro" id="IPR035906">
    <property type="entry name" value="MetI-like_sf"/>
</dbReference>
<feature type="transmembrane region" description="Helical" evidence="8">
    <location>
        <begin position="427"/>
        <end position="447"/>
    </location>
</feature>
<evidence type="ECO:0000256" key="2">
    <source>
        <dbReference type="ARBA" id="ARBA00022448"/>
    </source>
</evidence>
<evidence type="ECO:0000313" key="10">
    <source>
        <dbReference type="EMBL" id="SFF97083.1"/>
    </source>
</evidence>
<dbReference type="eggNOG" id="COG1178">
    <property type="taxonomic scope" value="Bacteria"/>
</dbReference>
<feature type="domain" description="ABC transmembrane type-1" evidence="9">
    <location>
        <begin position="64"/>
        <end position="268"/>
    </location>
</feature>
<dbReference type="PANTHER" id="PTHR43357">
    <property type="entry name" value="INNER MEMBRANE ABC TRANSPORTER PERMEASE PROTEIN YDCV"/>
    <property type="match status" value="1"/>
</dbReference>
<dbReference type="GO" id="GO:0005886">
    <property type="term" value="C:plasma membrane"/>
    <property type="evidence" value="ECO:0007669"/>
    <property type="project" value="UniProtKB-SubCell"/>
</dbReference>
<evidence type="ECO:0000256" key="5">
    <source>
        <dbReference type="ARBA" id="ARBA00022692"/>
    </source>
</evidence>
<name>A0A1I2N084_9CLOT</name>
<gene>
    <name evidence="10" type="ORF">SAMN04487885_11814</name>
</gene>
<evidence type="ECO:0000256" key="4">
    <source>
        <dbReference type="ARBA" id="ARBA00022519"/>
    </source>
</evidence>
<dbReference type="RefSeq" id="WP_027639220.1">
    <property type="nucleotide sequence ID" value="NZ_BAAACD010000026.1"/>
</dbReference>
<feature type="transmembrane region" description="Helical" evidence="8">
    <location>
        <begin position="144"/>
        <end position="166"/>
    </location>
</feature>
<dbReference type="AlphaFoldDB" id="A0A1I2N084"/>
<proteinExistence type="inferred from homology"/>
<dbReference type="Proteomes" id="UP000182135">
    <property type="component" value="Unassembled WGS sequence"/>
</dbReference>
<evidence type="ECO:0000256" key="1">
    <source>
        <dbReference type="ARBA" id="ARBA00004429"/>
    </source>
</evidence>
<evidence type="ECO:0000256" key="3">
    <source>
        <dbReference type="ARBA" id="ARBA00022475"/>
    </source>
</evidence>
<feature type="transmembrane region" description="Helical" evidence="8">
    <location>
        <begin position="476"/>
        <end position="497"/>
    </location>
</feature>
<feature type="transmembrane region" description="Helical" evidence="8">
    <location>
        <begin position="193"/>
        <end position="215"/>
    </location>
</feature>
<dbReference type="InterPro" id="IPR000515">
    <property type="entry name" value="MetI-like"/>
</dbReference>
<dbReference type="PROSITE" id="PS50928">
    <property type="entry name" value="ABC_TM1"/>
    <property type="match status" value="2"/>
</dbReference>
<evidence type="ECO:0000259" key="9">
    <source>
        <dbReference type="PROSITE" id="PS50928"/>
    </source>
</evidence>
<dbReference type="GO" id="GO:0055085">
    <property type="term" value="P:transmembrane transport"/>
    <property type="evidence" value="ECO:0007669"/>
    <property type="project" value="InterPro"/>
</dbReference>
<accession>A0A1I2N084</accession>
<feature type="transmembrane region" description="Helical" evidence="8">
    <location>
        <begin position="391"/>
        <end position="415"/>
    </location>
</feature>
<organism evidence="10 11">
    <name type="scientific">Clostridium cadaveris</name>
    <dbReference type="NCBI Taxonomy" id="1529"/>
    <lineage>
        <taxon>Bacteria</taxon>
        <taxon>Bacillati</taxon>
        <taxon>Bacillota</taxon>
        <taxon>Clostridia</taxon>
        <taxon>Eubacteriales</taxon>
        <taxon>Clostridiaceae</taxon>
        <taxon>Clostridium</taxon>
    </lineage>
</organism>
<keyword evidence="4" id="KW-0997">Cell inner membrane</keyword>
<keyword evidence="7 8" id="KW-0472">Membrane</keyword>
<dbReference type="CDD" id="cd06261">
    <property type="entry name" value="TM_PBP2"/>
    <property type="match status" value="2"/>
</dbReference>
<dbReference type="Gene3D" id="1.10.3720.10">
    <property type="entry name" value="MetI-like"/>
    <property type="match status" value="2"/>
</dbReference>
<keyword evidence="3" id="KW-1003">Cell membrane</keyword>
<sequence length="560" mass="62552">MNKESLLLRRVLKVIFYFAVFWFLIGFVFLPMLNTVFSSFETDSGMNFGNYIEFFKNPNSFQIVKQTFIMGLFTAIICGLIGTALAFYMSFVKVKNKKLINALLLSPMMVPGLIIVIAFIQLYGESGIITKALQCIFNLSEVPYNFNGLSGILFVHACTQYTYFYLNTSIALKYVDYSTIEAARGIGASKIKILFTIIIPSIAPALLSSAIVTFISGIGSFSAPNLIGGGYRVLTTQIVRSKANNFMNIASLQVVILLIMGLSVMMIIQYYEKKYTFESSVRNVPIEAKEIKNPALRYILKILLTIILLVIILPIAGIIFLSFAEKGSMMVEIFPKEFTFDNYIKIFSTARVLKPFINSITMSFITVIVLLVITLPLSYFLAKNKTKYNSVVLFLAMLPWAMPVSTIGINLINSFNVKNIFSFNTSLIGTFWILPLAYIIISLPLMIRTNKIAMESFNISLEHASRSLGAGPVKTFISITAPVVMPAIISSAALVFIRTIGEYTCSALLYGIYNRPISIAMVSSMQEYDIELSMAYGTLTILVCLMAMFIIMKFDKEKTI</sequence>
<feature type="transmembrane region" description="Helical" evidence="8">
    <location>
        <begin position="103"/>
        <end position="124"/>
    </location>
</feature>
<feature type="transmembrane region" description="Helical" evidence="8">
    <location>
        <begin position="356"/>
        <end position="379"/>
    </location>
</feature>
<dbReference type="GeneID" id="90545602"/>
<keyword evidence="5 8" id="KW-0812">Transmembrane</keyword>
<comment type="subcellular location">
    <subcellularLocation>
        <location evidence="1">Cell inner membrane</location>
        <topology evidence="1">Multi-pass membrane protein</topology>
    </subcellularLocation>
    <subcellularLocation>
        <location evidence="8">Cell membrane</location>
        <topology evidence="8">Multi-pass membrane protein</topology>
    </subcellularLocation>
</comment>
<reference evidence="10 11" key="1">
    <citation type="submission" date="2016-10" db="EMBL/GenBank/DDBJ databases">
        <authorList>
            <person name="de Groot N.N."/>
        </authorList>
    </citation>
    <scope>NUCLEOTIDE SEQUENCE [LARGE SCALE GENOMIC DNA]</scope>
    <source>
        <strain evidence="10 11">NLAE-zl-G419</strain>
    </source>
</reference>
<feature type="transmembrane region" description="Helical" evidence="8">
    <location>
        <begin position="534"/>
        <end position="552"/>
    </location>
</feature>
<dbReference type="STRING" id="1529.SAMN04487885_11814"/>
<dbReference type="Pfam" id="PF00528">
    <property type="entry name" value="BPD_transp_1"/>
    <property type="match status" value="2"/>
</dbReference>
<feature type="transmembrane region" description="Helical" evidence="8">
    <location>
        <begin position="68"/>
        <end position="91"/>
    </location>
</feature>
<feature type="transmembrane region" description="Helical" evidence="8">
    <location>
        <begin position="298"/>
        <end position="324"/>
    </location>
</feature>
<evidence type="ECO:0000256" key="8">
    <source>
        <dbReference type="RuleBase" id="RU363032"/>
    </source>
</evidence>
<evidence type="ECO:0000256" key="7">
    <source>
        <dbReference type="ARBA" id="ARBA00023136"/>
    </source>
</evidence>